<dbReference type="Pfam" id="PF05534">
    <property type="entry name" value="HicB"/>
    <property type="match status" value="1"/>
</dbReference>
<dbReference type="Gene3D" id="1.10.1220.10">
    <property type="entry name" value="Met repressor-like"/>
    <property type="match status" value="1"/>
</dbReference>
<sequence length="163" mass="18004">MFDPNRYTITVRKGDFDGETCFEATVRELPDVAEYGDTFDEAYALAVDTIATTRDALAAMDRCMPAPYVPAESFSGRVTLRLPRSLHRTLYATADAEGVSLNQQIVNVLSYWSGYAAGPAHPVETASGWQVQAKADNRPQNHHLKIVSRNDYPEQTVNEAACC</sequence>
<dbReference type="SUPFAM" id="SSF47598">
    <property type="entry name" value="Ribbon-helix-helix"/>
    <property type="match status" value="1"/>
</dbReference>
<dbReference type="InterPro" id="IPR010985">
    <property type="entry name" value="Ribbon_hlx_hlx"/>
</dbReference>
<name>A0ABU3BBQ0_9GAMM</name>
<dbReference type="Proteomes" id="UP001259982">
    <property type="component" value="Unassembled WGS sequence"/>
</dbReference>
<dbReference type="RefSeq" id="WP_311660643.1">
    <property type="nucleotide sequence ID" value="NZ_JAVRHY010000025.1"/>
</dbReference>
<dbReference type="InterPro" id="IPR013321">
    <property type="entry name" value="Arc_rbn_hlx_hlx"/>
</dbReference>
<accession>A0ABU3BBQ0</accession>
<proteinExistence type="predicted"/>
<dbReference type="SUPFAM" id="SSF143100">
    <property type="entry name" value="TTHA1013/TTHA0281-like"/>
    <property type="match status" value="1"/>
</dbReference>
<gene>
    <name evidence="1" type="ORF">RM531_15710</name>
</gene>
<reference evidence="1 2" key="1">
    <citation type="submission" date="2023-09" db="EMBL/GenBank/DDBJ databases">
        <authorList>
            <person name="Rey-Velasco X."/>
        </authorList>
    </citation>
    <scope>NUCLEOTIDE SEQUENCE [LARGE SCALE GENOMIC DNA]</scope>
    <source>
        <strain evidence="1 2">P385</strain>
    </source>
</reference>
<evidence type="ECO:0000313" key="2">
    <source>
        <dbReference type="Proteomes" id="UP001259982"/>
    </source>
</evidence>
<comment type="caution">
    <text evidence="1">The sequence shown here is derived from an EMBL/GenBank/DDBJ whole genome shotgun (WGS) entry which is preliminary data.</text>
</comment>
<organism evidence="1 2">
    <name type="scientific">Spectribacter acetivorans</name>
    <dbReference type="NCBI Taxonomy" id="3075603"/>
    <lineage>
        <taxon>Bacteria</taxon>
        <taxon>Pseudomonadati</taxon>
        <taxon>Pseudomonadota</taxon>
        <taxon>Gammaproteobacteria</taxon>
        <taxon>Salinisphaerales</taxon>
        <taxon>Salinisphaeraceae</taxon>
        <taxon>Spectribacter</taxon>
    </lineage>
</organism>
<dbReference type="EMBL" id="JAVRHY010000025">
    <property type="protein sequence ID" value="MDT0619914.1"/>
    <property type="molecule type" value="Genomic_DNA"/>
</dbReference>
<keyword evidence="2" id="KW-1185">Reference proteome</keyword>
<dbReference type="InterPro" id="IPR008651">
    <property type="entry name" value="Uncharacterised_HicB"/>
</dbReference>
<evidence type="ECO:0000313" key="1">
    <source>
        <dbReference type="EMBL" id="MDT0619914.1"/>
    </source>
</evidence>
<dbReference type="InterPro" id="IPR035069">
    <property type="entry name" value="TTHA1013/TTHA0281-like"/>
</dbReference>
<protein>
    <submittedName>
        <fullName evidence="1">Toxin-antitoxin system HicB family antitoxin</fullName>
    </submittedName>
</protein>